<evidence type="ECO:0000256" key="6">
    <source>
        <dbReference type="SAM" id="Phobius"/>
    </source>
</evidence>
<evidence type="ECO:0000313" key="8">
    <source>
        <dbReference type="EnsemblFungi" id="EJT69573"/>
    </source>
</evidence>
<protein>
    <submittedName>
        <fullName evidence="7 8">Uncharacterized protein</fullName>
    </submittedName>
</protein>
<dbReference type="VEuPathDB" id="FungiDB:GGTG_13189"/>
<dbReference type="PANTHER" id="PTHR15549:SF30">
    <property type="entry name" value="MID2 DOMAIN-CONTAINING PROTEIN"/>
    <property type="match status" value="1"/>
</dbReference>
<keyword evidence="4 6" id="KW-0472">Membrane</keyword>
<evidence type="ECO:0000256" key="5">
    <source>
        <dbReference type="SAM" id="MobiDB-lite"/>
    </source>
</evidence>
<dbReference type="GO" id="GO:0071944">
    <property type="term" value="C:cell periphery"/>
    <property type="evidence" value="ECO:0007669"/>
    <property type="project" value="UniProtKB-ARBA"/>
</dbReference>
<dbReference type="EnsemblFungi" id="EJT69573">
    <property type="protein sequence ID" value="EJT69573"/>
    <property type="gene ID" value="GGTG_13189"/>
</dbReference>
<evidence type="ECO:0000256" key="3">
    <source>
        <dbReference type="ARBA" id="ARBA00022989"/>
    </source>
</evidence>
<reference evidence="7" key="2">
    <citation type="submission" date="2010-07" db="EMBL/GenBank/DDBJ databases">
        <authorList>
            <consortium name="The Broad Institute Genome Sequencing Platform"/>
            <consortium name="Broad Institute Genome Sequencing Center for Infectious Disease"/>
            <person name="Ma L.-J."/>
            <person name="Dead R."/>
            <person name="Young S."/>
            <person name="Zeng Q."/>
            <person name="Koehrsen M."/>
            <person name="Alvarado L."/>
            <person name="Berlin A."/>
            <person name="Chapman S.B."/>
            <person name="Chen Z."/>
            <person name="Freedman E."/>
            <person name="Gellesch M."/>
            <person name="Goldberg J."/>
            <person name="Griggs A."/>
            <person name="Gujja S."/>
            <person name="Heilman E.R."/>
            <person name="Heiman D."/>
            <person name="Hepburn T."/>
            <person name="Howarth C."/>
            <person name="Jen D."/>
            <person name="Larson L."/>
            <person name="Mehta T."/>
            <person name="Neiman D."/>
            <person name="Pearson M."/>
            <person name="Roberts A."/>
            <person name="Saif S."/>
            <person name="Shea T."/>
            <person name="Shenoy N."/>
            <person name="Sisk P."/>
            <person name="Stolte C."/>
            <person name="Sykes S."/>
            <person name="Walk T."/>
            <person name="White J."/>
            <person name="Yandava C."/>
            <person name="Haas B."/>
            <person name="Nusbaum C."/>
            <person name="Birren B."/>
        </authorList>
    </citation>
    <scope>NUCLEOTIDE SEQUENCE</scope>
    <source>
        <strain evidence="7">R3-111a-1</strain>
    </source>
</reference>
<reference evidence="8" key="5">
    <citation type="submission" date="2018-04" db="UniProtKB">
        <authorList>
            <consortium name="EnsemblFungi"/>
        </authorList>
    </citation>
    <scope>IDENTIFICATION</scope>
    <source>
        <strain evidence="8">R3-111a-1</strain>
    </source>
</reference>
<dbReference type="STRING" id="644352.J3PI61"/>
<sequence length="321" mass="33782">MSTYFDAWAWATNASNSACPGMSLKCRQPNACARDPNISRWYCCGASGDDFSVCWAGSTTCSSDGSTFECRKGQTTWCCRSNRESCTLVSNQINVCWSNGHNTLKNISVPDIESALASRSAAAPSSASYISFDPLSLIAQTAPPPSSTSTSTGSPRDNASRTSSTVGPAQTDPAPASQGGAGSSPNGLEPGVIAGIVIAIAATFVLGAIGTFFLRRRKKDRSAAAAAAVASHYGQQFGYGQDQQPQQGYHHDGAPFGSPHPSEMQGSTPHQAYPHSYYEAGSKPFPHPGRPELWGTMPGAELPARNTEASELHGDQAQRPR</sequence>
<dbReference type="GeneID" id="20353647"/>
<evidence type="ECO:0000256" key="1">
    <source>
        <dbReference type="ARBA" id="ARBA00004167"/>
    </source>
</evidence>
<dbReference type="GO" id="GO:0016020">
    <property type="term" value="C:membrane"/>
    <property type="evidence" value="ECO:0007669"/>
    <property type="project" value="UniProtKB-SubCell"/>
</dbReference>
<dbReference type="HOGENOM" id="CLU_070371_0_0_1"/>
<dbReference type="EMBL" id="GL385404">
    <property type="protein sequence ID" value="EJT69573.1"/>
    <property type="molecule type" value="Genomic_DNA"/>
</dbReference>
<feature type="region of interest" description="Disordered" evidence="5">
    <location>
        <begin position="236"/>
        <end position="321"/>
    </location>
</feature>
<evidence type="ECO:0000313" key="9">
    <source>
        <dbReference type="Proteomes" id="UP000006039"/>
    </source>
</evidence>
<accession>J3PI61</accession>
<dbReference type="Proteomes" id="UP000006039">
    <property type="component" value="Unassembled WGS sequence"/>
</dbReference>
<keyword evidence="9" id="KW-1185">Reference proteome</keyword>
<feature type="transmembrane region" description="Helical" evidence="6">
    <location>
        <begin position="192"/>
        <end position="214"/>
    </location>
</feature>
<keyword evidence="3 6" id="KW-1133">Transmembrane helix</keyword>
<dbReference type="InterPro" id="IPR051694">
    <property type="entry name" value="Immunoregulatory_rcpt-like"/>
</dbReference>
<evidence type="ECO:0000256" key="2">
    <source>
        <dbReference type="ARBA" id="ARBA00022692"/>
    </source>
</evidence>
<dbReference type="RefSeq" id="XP_009229358.1">
    <property type="nucleotide sequence ID" value="XM_009231094.1"/>
</dbReference>
<reference evidence="9" key="1">
    <citation type="submission" date="2010-07" db="EMBL/GenBank/DDBJ databases">
        <title>The genome sequence of Gaeumannomyces graminis var. tritici strain R3-111a-1.</title>
        <authorList>
            <consortium name="The Broad Institute Genome Sequencing Platform"/>
            <person name="Ma L.-J."/>
            <person name="Dead R."/>
            <person name="Young S."/>
            <person name="Zeng Q."/>
            <person name="Koehrsen M."/>
            <person name="Alvarado L."/>
            <person name="Berlin A."/>
            <person name="Chapman S.B."/>
            <person name="Chen Z."/>
            <person name="Freedman E."/>
            <person name="Gellesch M."/>
            <person name="Goldberg J."/>
            <person name="Griggs A."/>
            <person name="Gujja S."/>
            <person name="Heilman E.R."/>
            <person name="Heiman D."/>
            <person name="Hepburn T."/>
            <person name="Howarth C."/>
            <person name="Jen D."/>
            <person name="Larson L."/>
            <person name="Mehta T."/>
            <person name="Neiman D."/>
            <person name="Pearson M."/>
            <person name="Roberts A."/>
            <person name="Saif S."/>
            <person name="Shea T."/>
            <person name="Shenoy N."/>
            <person name="Sisk P."/>
            <person name="Stolte C."/>
            <person name="Sykes S."/>
            <person name="Walk T."/>
            <person name="White J."/>
            <person name="Yandava C."/>
            <person name="Haas B."/>
            <person name="Nusbaum C."/>
            <person name="Birren B."/>
        </authorList>
    </citation>
    <scope>NUCLEOTIDE SEQUENCE [LARGE SCALE GENOMIC DNA]</scope>
    <source>
        <strain evidence="9">R3-111a-1</strain>
    </source>
</reference>
<feature type="compositionally biased region" description="Low complexity" evidence="5">
    <location>
        <begin position="236"/>
        <end position="248"/>
    </location>
</feature>
<organism evidence="7">
    <name type="scientific">Gaeumannomyces tritici (strain R3-111a-1)</name>
    <name type="common">Wheat and barley take-all root rot fungus</name>
    <name type="synonym">Gaeumannomyces graminis var. tritici</name>
    <dbReference type="NCBI Taxonomy" id="644352"/>
    <lineage>
        <taxon>Eukaryota</taxon>
        <taxon>Fungi</taxon>
        <taxon>Dikarya</taxon>
        <taxon>Ascomycota</taxon>
        <taxon>Pezizomycotina</taxon>
        <taxon>Sordariomycetes</taxon>
        <taxon>Sordariomycetidae</taxon>
        <taxon>Magnaporthales</taxon>
        <taxon>Magnaporthaceae</taxon>
        <taxon>Gaeumannomyces</taxon>
    </lineage>
</organism>
<comment type="subcellular location">
    <subcellularLocation>
        <location evidence="1">Membrane</location>
        <topology evidence="1">Single-pass membrane protein</topology>
    </subcellularLocation>
</comment>
<dbReference type="AlphaFoldDB" id="J3PI61"/>
<keyword evidence="2 6" id="KW-0812">Transmembrane</keyword>
<reference evidence="8" key="4">
    <citation type="journal article" date="2015" name="G3 (Bethesda)">
        <title>Genome sequences of three phytopathogenic species of the Magnaporthaceae family of fungi.</title>
        <authorList>
            <person name="Okagaki L.H."/>
            <person name="Nunes C.C."/>
            <person name="Sailsbery J."/>
            <person name="Clay B."/>
            <person name="Brown D."/>
            <person name="John T."/>
            <person name="Oh Y."/>
            <person name="Young N."/>
            <person name="Fitzgerald M."/>
            <person name="Haas B.J."/>
            <person name="Zeng Q."/>
            <person name="Young S."/>
            <person name="Adiconis X."/>
            <person name="Fan L."/>
            <person name="Levin J.Z."/>
            <person name="Mitchell T.K."/>
            <person name="Okubara P.A."/>
            <person name="Farman M.L."/>
            <person name="Kohn L.M."/>
            <person name="Birren B."/>
            <person name="Ma L.-J."/>
            <person name="Dean R.A."/>
        </authorList>
    </citation>
    <scope>NUCLEOTIDE SEQUENCE</scope>
    <source>
        <strain evidence="8">R3-111a-1</strain>
    </source>
</reference>
<dbReference type="PANTHER" id="PTHR15549">
    <property type="entry name" value="PAIRED IMMUNOGLOBULIN-LIKE TYPE 2 RECEPTOR"/>
    <property type="match status" value="1"/>
</dbReference>
<name>J3PI61_GAET3</name>
<feature type="compositionally biased region" description="Basic and acidic residues" evidence="5">
    <location>
        <begin position="308"/>
        <end position="321"/>
    </location>
</feature>
<feature type="region of interest" description="Disordered" evidence="5">
    <location>
        <begin position="141"/>
        <end position="185"/>
    </location>
</feature>
<proteinExistence type="predicted"/>
<gene>
    <name evidence="8" type="primary">20353647</name>
    <name evidence="7" type="ORF">GGTG_13189</name>
</gene>
<dbReference type="OrthoDB" id="3945612at2759"/>
<evidence type="ECO:0000313" key="7">
    <source>
        <dbReference type="EMBL" id="EJT69573.1"/>
    </source>
</evidence>
<evidence type="ECO:0000256" key="4">
    <source>
        <dbReference type="ARBA" id="ARBA00023136"/>
    </source>
</evidence>
<reference evidence="7" key="3">
    <citation type="submission" date="2010-09" db="EMBL/GenBank/DDBJ databases">
        <title>Annotation of Gaeumannomyces graminis var. tritici R3-111a-1.</title>
        <authorList>
            <consortium name="The Broad Institute Genome Sequencing Platform"/>
            <person name="Ma L.-J."/>
            <person name="Dead R."/>
            <person name="Young S.K."/>
            <person name="Zeng Q."/>
            <person name="Gargeya S."/>
            <person name="Fitzgerald M."/>
            <person name="Haas B."/>
            <person name="Abouelleil A."/>
            <person name="Alvarado L."/>
            <person name="Arachchi H.M."/>
            <person name="Berlin A."/>
            <person name="Brown A."/>
            <person name="Chapman S.B."/>
            <person name="Chen Z."/>
            <person name="Dunbar C."/>
            <person name="Freedman E."/>
            <person name="Gearin G."/>
            <person name="Gellesch M."/>
            <person name="Goldberg J."/>
            <person name="Griggs A."/>
            <person name="Gujja S."/>
            <person name="Heiman D."/>
            <person name="Howarth C."/>
            <person name="Larson L."/>
            <person name="Lui A."/>
            <person name="MacDonald P.J.P."/>
            <person name="Mehta T."/>
            <person name="Montmayeur A."/>
            <person name="Murphy C."/>
            <person name="Neiman D."/>
            <person name="Pearson M."/>
            <person name="Priest M."/>
            <person name="Roberts A."/>
            <person name="Saif S."/>
            <person name="Shea T."/>
            <person name="Shenoy N."/>
            <person name="Sisk P."/>
            <person name="Stolte C."/>
            <person name="Sykes S."/>
            <person name="Yandava C."/>
            <person name="Wortman J."/>
            <person name="Nusbaum C."/>
            <person name="Birren B."/>
        </authorList>
    </citation>
    <scope>NUCLEOTIDE SEQUENCE</scope>
    <source>
        <strain evidence="7">R3-111a-1</strain>
    </source>
</reference>
<dbReference type="eggNOG" id="ENOG502SD8Y">
    <property type="taxonomic scope" value="Eukaryota"/>
</dbReference>